<keyword evidence="2" id="KW-1185">Reference proteome</keyword>
<dbReference type="eggNOG" id="ENOG5031D3Z">
    <property type="taxonomic scope" value="Bacteria"/>
</dbReference>
<proteinExistence type="predicted"/>
<dbReference type="Gene3D" id="2.30.110.40">
    <property type="entry name" value="Phage tail tube protein"/>
    <property type="match status" value="1"/>
</dbReference>
<dbReference type="RefSeq" id="WP_008333594.1">
    <property type="nucleotide sequence ID" value="NZ_CH902578.1"/>
</dbReference>
<evidence type="ECO:0000313" key="2">
    <source>
        <dbReference type="Proteomes" id="UP000002931"/>
    </source>
</evidence>
<dbReference type="HOGENOM" id="CLU_1946223_0_0_5"/>
<sequence>MARHTGKNGTVKVDGTDIAGLVSFDITEEIGVEDITAAGDTWEDHDTTLKKWSGSITMRLDHSADGQDLRAGDEIAFQGYTEGDATGKTYLSGTATVTSHGVNHEYKSPVERTYSITGKGALSVATVSA</sequence>
<evidence type="ECO:0000313" key="1">
    <source>
        <dbReference type="EMBL" id="EAQ14279.1"/>
    </source>
</evidence>
<name>A3VBE6_9RHOB</name>
<dbReference type="Proteomes" id="UP000002931">
    <property type="component" value="Unassembled WGS sequence"/>
</dbReference>
<organism evidence="1 2">
    <name type="scientific">Maritimibacter alkaliphilus HTCC2654</name>
    <dbReference type="NCBI Taxonomy" id="314271"/>
    <lineage>
        <taxon>Bacteria</taxon>
        <taxon>Pseudomonadati</taxon>
        <taxon>Pseudomonadota</taxon>
        <taxon>Alphaproteobacteria</taxon>
        <taxon>Rhodobacterales</taxon>
        <taxon>Roseobacteraceae</taxon>
        <taxon>Maritimibacter</taxon>
    </lineage>
</organism>
<gene>
    <name evidence="1" type="ORF">RB2654_16456</name>
</gene>
<accession>A3VBE6</accession>
<dbReference type="OrthoDB" id="2988872at2"/>
<comment type="caution">
    <text evidence="1">The sequence shown here is derived from an EMBL/GenBank/DDBJ whole genome shotgun (WGS) entry which is preliminary data.</text>
</comment>
<dbReference type="AlphaFoldDB" id="A3VBE6"/>
<dbReference type="STRING" id="314271.RB2654_16456"/>
<protein>
    <submittedName>
        <fullName evidence="1">Uncharacterized protein</fullName>
    </submittedName>
</protein>
<dbReference type="SUPFAM" id="SSF69279">
    <property type="entry name" value="Phage tail proteins"/>
    <property type="match status" value="1"/>
</dbReference>
<dbReference type="InterPro" id="IPR038628">
    <property type="entry name" value="XkdM-like_sf"/>
</dbReference>
<dbReference type="EMBL" id="AAMT01000002">
    <property type="protein sequence ID" value="EAQ14279.1"/>
    <property type="molecule type" value="Genomic_DNA"/>
</dbReference>
<reference evidence="1 2" key="1">
    <citation type="journal article" date="2010" name="J. Bacteriol.">
        <title>Genome sequences of Pelagibaca bermudensis HTCC2601T and Maritimibacter alkaliphilus HTCC2654T, the type strains of two marine Roseobacter genera.</title>
        <authorList>
            <person name="Thrash J.C."/>
            <person name="Cho J.C."/>
            <person name="Ferriera S."/>
            <person name="Johnson J."/>
            <person name="Vergin K.L."/>
            <person name="Giovannoni S.J."/>
        </authorList>
    </citation>
    <scope>NUCLEOTIDE SEQUENCE [LARGE SCALE GENOMIC DNA]</scope>
    <source>
        <strain evidence="1 2">HTCC2654</strain>
    </source>
</reference>